<dbReference type="Proteomes" id="UP001153331">
    <property type="component" value="Unassembled WGS sequence"/>
</dbReference>
<evidence type="ECO:0000313" key="1">
    <source>
        <dbReference type="EMBL" id="KAJ8115809.1"/>
    </source>
</evidence>
<organism evidence="1 2">
    <name type="scientific">Boeremia exigua</name>
    <dbReference type="NCBI Taxonomy" id="749465"/>
    <lineage>
        <taxon>Eukaryota</taxon>
        <taxon>Fungi</taxon>
        <taxon>Dikarya</taxon>
        <taxon>Ascomycota</taxon>
        <taxon>Pezizomycotina</taxon>
        <taxon>Dothideomycetes</taxon>
        <taxon>Pleosporomycetidae</taxon>
        <taxon>Pleosporales</taxon>
        <taxon>Pleosporineae</taxon>
        <taxon>Didymellaceae</taxon>
        <taxon>Boeremia</taxon>
    </lineage>
</organism>
<sequence>MHTLSFLVFAIIFSILPRLTLGSSHYDTGKNPDRYHHSRSCVGDRESRDIIERYVSNFETINEASVNATFAEDFTYESDSTSFFMRMDPGTQTIGSRSALITALRADQANGPAFTVTINLYTHTCDSIIFRYRLLGGRVQPSAVGGIDWLFIDLESRKIKSAQSEFNTAAILYNVGALGPPNATSCLNSACEGDGKLIQGCSNRRSRS</sequence>
<accession>A0ACC2IL66</accession>
<protein>
    <submittedName>
        <fullName evidence="1">Uncharacterized protein</fullName>
    </submittedName>
</protein>
<dbReference type="EMBL" id="JAPHNI010000121">
    <property type="protein sequence ID" value="KAJ8115809.1"/>
    <property type="molecule type" value="Genomic_DNA"/>
</dbReference>
<gene>
    <name evidence="1" type="ORF">OPT61_g2630</name>
</gene>
<keyword evidence="2" id="KW-1185">Reference proteome</keyword>
<reference evidence="1" key="1">
    <citation type="submission" date="2022-11" db="EMBL/GenBank/DDBJ databases">
        <title>Genome Sequence of Boeremia exigua.</title>
        <authorList>
            <person name="Buettner E."/>
        </authorList>
    </citation>
    <scope>NUCLEOTIDE SEQUENCE</scope>
    <source>
        <strain evidence="1">CU02</strain>
    </source>
</reference>
<proteinExistence type="predicted"/>
<comment type="caution">
    <text evidence="1">The sequence shown here is derived from an EMBL/GenBank/DDBJ whole genome shotgun (WGS) entry which is preliminary data.</text>
</comment>
<name>A0ACC2IL66_9PLEO</name>
<evidence type="ECO:0000313" key="2">
    <source>
        <dbReference type="Proteomes" id="UP001153331"/>
    </source>
</evidence>